<sequence length="132" mass="14849">MNTLDAKGSTVALGLNIAYQSSFSPEASLCSAPERLLHRRGCKMTPSSQTEEHKKLNAKITKLEVELDKARKMLYAAEDIIIDERIRLTNVAHIERRSDKMYRVLMISLTLNITAIVGLCVYLDALRRGTSR</sequence>
<evidence type="ECO:0000313" key="1">
    <source>
        <dbReference type="EMBL" id="KPA76114.1"/>
    </source>
</evidence>
<proteinExistence type="predicted"/>
<gene>
    <name evidence="1" type="ORF">ABB37_07886</name>
</gene>
<comment type="caution">
    <text evidence="1">The sequence shown here is derived from an EMBL/GenBank/DDBJ whole genome shotgun (WGS) entry which is preliminary data.</text>
</comment>
<dbReference type="AlphaFoldDB" id="A0A0N0DSK2"/>
<dbReference type="EMBL" id="LGTL01000021">
    <property type="protein sequence ID" value="KPA76114.1"/>
    <property type="molecule type" value="Genomic_DNA"/>
</dbReference>
<dbReference type="VEuPathDB" id="TriTrypDB:LpyrH10_21_0220"/>
<name>A0A0N0DSK2_LEPPY</name>
<dbReference type="RefSeq" id="XP_015654553.1">
    <property type="nucleotide sequence ID" value="XM_015806682.1"/>
</dbReference>
<protein>
    <submittedName>
        <fullName evidence="1">Uncharacterized protein</fullName>
    </submittedName>
</protein>
<keyword evidence="2" id="KW-1185">Reference proteome</keyword>
<evidence type="ECO:0000313" key="2">
    <source>
        <dbReference type="Proteomes" id="UP000037923"/>
    </source>
</evidence>
<dbReference type="Proteomes" id="UP000037923">
    <property type="component" value="Unassembled WGS sequence"/>
</dbReference>
<dbReference type="GeneID" id="26908171"/>
<organism evidence="1 2">
    <name type="scientific">Leptomonas pyrrhocoris</name>
    <name type="common">Firebug parasite</name>
    <dbReference type="NCBI Taxonomy" id="157538"/>
    <lineage>
        <taxon>Eukaryota</taxon>
        <taxon>Discoba</taxon>
        <taxon>Euglenozoa</taxon>
        <taxon>Kinetoplastea</taxon>
        <taxon>Metakinetoplastina</taxon>
        <taxon>Trypanosomatida</taxon>
        <taxon>Trypanosomatidae</taxon>
        <taxon>Leishmaniinae</taxon>
        <taxon>Leptomonas</taxon>
    </lineage>
</organism>
<accession>A0A0N0DSK2</accession>
<reference evidence="1 2" key="1">
    <citation type="submission" date="2015-07" db="EMBL/GenBank/DDBJ databases">
        <title>High-quality genome of monoxenous trypanosomatid Leptomonas pyrrhocoris.</title>
        <authorList>
            <person name="Flegontov P."/>
            <person name="Butenko A."/>
            <person name="Firsov S."/>
            <person name="Vlcek C."/>
            <person name="Logacheva M.D."/>
            <person name="Field M."/>
            <person name="Filatov D."/>
            <person name="Flegontova O."/>
            <person name="Gerasimov E."/>
            <person name="Jackson A.P."/>
            <person name="Kelly S."/>
            <person name="Opperdoes F."/>
            <person name="O'Reilly A."/>
            <person name="Votypka J."/>
            <person name="Yurchenko V."/>
            <person name="Lukes J."/>
        </authorList>
    </citation>
    <scope>NUCLEOTIDE SEQUENCE [LARGE SCALE GENOMIC DNA]</scope>
    <source>
        <strain evidence="1">H10</strain>
    </source>
</reference>